<dbReference type="Proteomes" id="UP001199750">
    <property type="component" value="Unassembled WGS sequence"/>
</dbReference>
<dbReference type="Gene3D" id="2.130.10.10">
    <property type="entry name" value="YVTN repeat-like/Quinoprotein amine dehydrogenase"/>
    <property type="match status" value="1"/>
</dbReference>
<evidence type="ECO:0000313" key="1">
    <source>
        <dbReference type="EMBL" id="MCG4960464.1"/>
    </source>
</evidence>
<organism evidence="2 3">
    <name type="scientific">Odoribacter splanchnicus</name>
    <dbReference type="NCBI Taxonomy" id="28118"/>
    <lineage>
        <taxon>Bacteria</taxon>
        <taxon>Pseudomonadati</taxon>
        <taxon>Bacteroidota</taxon>
        <taxon>Bacteroidia</taxon>
        <taxon>Bacteroidales</taxon>
        <taxon>Odoribacteraceae</taxon>
        <taxon>Odoribacter</taxon>
    </lineage>
</organism>
<protein>
    <submittedName>
        <fullName evidence="1">DUF4374 domain-containing protein</fullName>
    </submittedName>
</protein>
<reference evidence="1" key="2">
    <citation type="submission" date="2022-01" db="EMBL/GenBank/DDBJ databases">
        <title>Collection of gut derived symbiotic bacterial strains cultured from healthy donors.</title>
        <authorList>
            <person name="Lin H."/>
            <person name="Kohout C."/>
            <person name="Waligurski E."/>
            <person name="Pamer E.G."/>
        </authorList>
    </citation>
    <scope>NUCLEOTIDE SEQUENCE</scope>
    <source>
        <strain evidence="1">DFI.1.149</strain>
    </source>
</reference>
<dbReference type="PROSITE" id="PS51257">
    <property type="entry name" value="PROKAR_LIPOPROTEIN"/>
    <property type="match status" value="1"/>
</dbReference>
<dbReference type="EMBL" id="QRYC01000004">
    <property type="protein sequence ID" value="RGU57847.1"/>
    <property type="molecule type" value="Genomic_DNA"/>
</dbReference>
<dbReference type="InterPro" id="IPR015943">
    <property type="entry name" value="WD40/YVTN_repeat-like_dom_sf"/>
</dbReference>
<gene>
    <name evidence="2" type="ORF">DWW57_04980</name>
    <name evidence="1" type="ORF">L0P03_11495</name>
</gene>
<sequence>MKNNLFILGAFLCTALFVTSCTDDNKDDDENEGKASIIVGINMQPQADMGYIVPIQDMKAGTMSFANAVETKITPYLMSYRDWVFYVPGTSEGTIVKYSRQDDGTLKVEGRLEVATAAPMCASIAFVSATKAYASAPNDNKIIIFNPTTMVKTGEINVARPEYGLDGSSTPNPLGLILRDGKLYVGCGEFDQMPICKSGAHVLIIDEATDTPEKIIHDTRLSAASIFDCGMFIDEKGDLYVTCWGSYGYVPDQKFGLLRIKKGATEFDPDYCFNMTDMNVEGVQGGKLQYSISNFYAGNGELYVLAYCPAFASASPDYINEKTNYCLKADLYHCTMKALNLPRTNGYSCAINKYGDDILFGLATEQNGTGIFTYNRKTDQCSSAPVVKTQGTLMDILVFE</sequence>
<evidence type="ECO:0000313" key="2">
    <source>
        <dbReference type="EMBL" id="RGU57847.1"/>
    </source>
</evidence>
<dbReference type="RefSeq" id="WP_022159613.1">
    <property type="nucleotide sequence ID" value="NZ_CABJFF010000015.1"/>
</dbReference>
<evidence type="ECO:0000313" key="3">
    <source>
        <dbReference type="Proteomes" id="UP000284243"/>
    </source>
</evidence>
<comment type="caution">
    <text evidence="2">The sequence shown here is derived from an EMBL/GenBank/DDBJ whole genome shotgun (WGS) entry which is preliminary data.</text>
</comment>
<name>A0A412TVD8_9BACT</name>
<reference evidence="2 3" key="1">
    <citation type="submission" date="2018-08" db="EMBL/GenBank/DDBJ databases">
        <title>A genome reference for cultivated species of the human gut microbiota.</title>
        <authorList>
            <person name="Zou Y."/>
            <person name="Xue W."/>
            <person name="Luo G."/>
        </authorList>
    </citation>
    <scope>NUCLEOTIDE SEQUENCE [LARGE SCALE GENOMIC DNA]</scope>
    <source>
        <strain evidence="2 3">AF16-14</strain>
    </source>
</reference>
<dbReference type="EMBL" id="JAKNDN010000021">
    <property type="protein sequence ID" value="MCG4960464.1"/>
    <property type="molecule type" value="Genomic_DNA"/>
</dbReference>
<dbReference type="SUPFAM" id="SSF63825">
    <property type="entry name" value="YWTD domain"/>
    <property type="match status" value="1"/>
</dbReference>
<proteinExistence type="predicted"/>
<dbReference type="AlphaFoldDB" id="A0A412TVD8"/>
<dbReference type="Proteomes" id="UP000284243">
    <property type="component" value="Unassembled WGS sequence"/>
</dbReference>
<accession>A0A412TVD8</accession>